<dbReference type="AlphaFoldDB" id="X1MPK4"/>
<dbReference type="EMBL" id="BARV01030980">
    <property type="protein sequence ID" value="GAI33263.1"/>
    <property type="molecule type" value="Genomic_DNA"/>
</dbReference>
<accession>X1MPK4</accession>
<dbReference type="SUPFAM" id="SSF50998">
    <property type="entry name" value="Quinoprotein alcohol dehydrogenase-like"/>
    <property type="match status" value="1"/>
</dbReference>
<feature type="non-terminal residue" evidence="1">
    <location>
        <position position="1"/>
    </location>
</feature>
<organism evidence="1">
    <name type="scientific">marine sediment metagenome</name>
    <dbReference type="NCBI Taxonomy" id="412755"/>
    <lineage>
        <taxon>unclassified sequences</taxon>
        <taxon>metagenomes</taxon>
        <taxon>ecological metagenomes</taxon>
    </lineage>
</organism>
<dbReference type="PANTHER" id="PTHR42754:SF1">
    <property type="entry name" value="LIPOPROTEIN"/>
    <property type="match status" value="1"/>
</dbReference>
<dbReference type="InterPro" id="IPR011047">
    <property type="entry name" value="Quinoprotein_ADH-like_sf"/>
</dbReference>
<reference evidence="1" key="1">
    <citation type="journal article" date="2014" name="Front. Microbiol.">
        <title>High frequency of phylogenetically diverse reductive dehalogenase-homologous genes in deep subseafloor sedimentary metagenomes.</title>
        <authorList>
            <person name="Kawai M."/>
            <person name="Futagami T."/>
            <person name="Toyoda A."/>
            <person name="Takaki Y."/>
            <person name="Nishi S."/>
            <person name="Hori S."/>
            <person name="Arai W."/>
            <person name="Tsubouchi T."/>
            <person name="Morono Y."/>
            <person name="Uchiyama I."/>
            <person name="Ito T."/>
            <person name="Fujiyama A."/>
            <person name="Inagaki F."/>
            <person name="Takami H."/>
        </authorList>
    </citation>
    <scope>NUCLEOTIDE SEQUENCE</scope>
    <source>
        <strain evidence="1">Expedition CK06-06</strain>
    </source>
</reference>
<dbReference type="PANTHER" id="PTHR42754">
    <property type="entry name" value="ENDOGLUCANASE"/>
    <property type="match status" value="1"/>
</dbReference>
<protein>
    <recommendedName>
        <fullName evidence="2">Bulb-type lectin domain-containing protein</fullName>
    </recommendedName>
</protein>
<comment type="caution">
    <text evidence="1">The sequence shown here is derived from an EMBL/GenBank/DDBJ whole genome shotgun (WGS) entry which is preliminary data.</text>
</comment>
<evidence type="ECO:0000313" key="1">
    <source>
        <dbReference type="EMBL" id="GAI33263.1"/>
    </source>
</evidence>
<proteinExistence type="predicted"/>
<sequence>TTYSFGAGDGDLWILKLTSYGDIEWQNTYGGGSYEDATSIRQTDDGGYVVTGTTYSFGAGDGDLWILKLTSSGDIEWQRTYGGSFDDWWAAYIQVTSDGGYIVSAITESFGAGDRDGWILKLTSSGDIEWQRTYGGSGDDWGEYIRETGDGGYIVAGTTESFGAGDRDGWILKLTSSGDIEWQRTYGGSGERSKIQISPSI</sequence>
<evidence type="ECO:0008006" key="2">
    <source>
        <dbReference type="Google" id="ProtNLM"/>
    </source>
</evidence>
<gene>
    <name evidence="1" type="ORF">S06H3_49094</name>
</gene>
<name>X1MPK4_9ZZZZ</name>